<dbReference type="HOGENOM" id="CLU_2428335_0_0_1"/>
<gene>
    <name evidence="1" type="ORF">SBOR_9679</name>
</gene>
<protein>
    <submittedName>
        <fullName evidence="1">Uncharacterized protein</fullName>
    </submittedName>
</protein>
<keyword evidence="2" id="KW-1185">Reference proteome</keyword>
<evidence type="ECO:0000313" key="2">
    <source>
        <dbReference type="Proteomes" id="UP000019487"/>
    </source>
</evidence>
<comment type="caution">
    <text evidence="1">The sequence shown here is derived from an EMBL/GenBank/DDBJ whole genome shotgun (WGS) entry which is preliminary data.</text>
</comment>
<name>W9C2L5_SCLBF</name>
<reference evidence="1 2" key="1">
    <citation type="journal article" date="2014" name="Genome Announc.">
        <title>Draft genome sequence of Sclerotinia borealis, a psychrophilic plant pathogenic fungus.</title>
        <authorList>
            <person name="Mardanov A.V."/>
            <person name="Beletsky A.V."/>
            <person name="Kadnikov V.V."/>
            <person name="Ignatov A.N."/>
            <person name="Ravin N.V."/>
        </authorList>
    </citation>
    <scope>NUCLEOTIDE SEQUENCE [LARGE SCALE GENOMIC DNA]</scope>
    <source>
        <strain evidence="2">F-4157</strain>
    </source>
</reference>
<proteinExistence type="predicted"/>
<dbReference type="EMBL" id="AYSA01000733">
    <property type="protein sequence ID" value="ESZ89933.1"/>
    <property type="molecule type" value="Genomic_DNA"/>
</dbReference>
<sequence>MLHFRAAAVALAAPPVPVGMIGGALPYPGIGDVNSEQESTGPSMESNNFRTSFHCSCVQNLGTFNVLFAAANGVAPVRRSWNHLPAIPASD</sequence>
<organism evidence="1 2">
    <name type="scientific">Sclerotinia borealis (strain F-4128)</name>
    <dbReference type="NCBI Taxonomy" id="1432307"/>
    <lineage>
        <taxon>Eukaryota</taxon>
        <taxon>Fungi</taxon>
        <taxon>Dikarya</taxon>
        <taxon>Ascomycota</taxon>
        <taxon>Pezizomycotina</taxon>
        <taxon>Leotiomycetes</taxon>
        <taxon>Helotiales</taxon>
        <taxon>Sclerotiniaceae</taxon>
        <taxon>Sclerotinia</taxon>
    </lineage>
</organism>
<accession>W9C2L5</accession>
<dbReference type="Proteomes" id="UP000019487">
    <property type="component" value="Unassembled WGS sequence"/>
</dbReference>
<dbReference type="AlphaFoldDB" id="W9C2L5"/>
<evidence type="ECO:0000313" key="1">
    <source>
        <dbReference type="EMBL" id="ESZ89933.1"/>
    </source>
</evidence>